<gene>
    <name evidence="7" type="ORF">D0Z70_07285</name>
</gene>
<evidence type="ECO:0000256" key="4">
    <source>
        <dbReference type="ARBA" id="ARBA00022833"/>
    </source>
</evidence>
<dbReference type="InterPro" id="IPR014436">
    <property type="entry name" value="Extradiol_dOase_DODA"/>
</dbReference>
<dbReference type="Pfam" id="PF02900">
    <property type="entry name" value="LigB"/>
    <property type="match status" value="1"/>
</dbReference>
<feature type="domain" description="Extradiol ring-cleavage dioxygenase class III enzyme subunit B" evidence="6">
    <location>
        <begin position="27"/>
        <end position="263"/>
    </location>
</feature>
<evidence type="ECO:0000256" key="1">
    <source>
        <dbReference type="ARBA" id="ARBA00001947"/>
    </source>
</evidence>
<evidence type="ECO:0000256" key="5">
    <source>
        <dbReference type="ARBA" id="ARBA00023002"/>
    </source>
</evidence>
<evidence type="ECO:0000313" key="7">
    <source>
        <dbReference type="EMBL" id="RJG56012.1"/>
    </source>
</evidence>
<dbReference type="PANTHER" id="PTHR30096:SF0">
    <property type="entry name" value="4,5-DOPA DIOXYGENASE EXTRADIOL-LIKE PROTEIN"/>
    <property type="match status" value="1"/>
</dbReference>
<sequence>MTQPSLFIPHGGGPCFFMDPADPGHPHSDPMWQPMQDYLAGLIASLPERPRAILLVSGHWEEAAFTVHVGEQPPLLFDYYGFPPHTYTLRWDAPGAPNLAARVATLLAGAGFATAQEVARGWDHGVFIPMKVALPDADIPLVQLSLRHDLDPAAHIAAGRALSVLRDEGVLIVGSGMSFHNLRVRGAQATAPSQAWDDALTAAVTDPDPARRAERVIAWDSLPNAHFAHPREEHLLPLMVALGAGGDDPAVRDHHSMVIGWAVSGYRFG</sequence>
<dbReference type="SUPFAM" id="SSF53213">
    <property type="entry name" value="LigB-like"/>
    <property type="match status" value="1"/>
</dbReference>
<keyword evidence="7" id="KW-0223">Dioxygenase</keyword>
<evidence type="ECO:0000313" key="8">
    <source>
        <dbReference type="Proteomes" id="UP000283469"/>
    </source>
</evidence>
<dbReference type="GO" id="GO:0008198">
    <property type="term" value="F:ferrous iron binding"/>
    <property type="evidence" value="ECO:0007669"/>
    <property type="project" value="InterPro"/>
</dbReference>
<evidence type="ECO:0000256" key="2">
    <source>
        <dbReference type="ARBA" id="ARBA00007581"/>
    </source>
</evidence>
<dbReference type="Proteomes" id="UP000283469">
    <property type="component" value="Unassembled WGS sequence"/>
</dbReference>
<comment type="caution">
    <text evidence="7">The sequence shown here is derived from an EMBL/GenBank/DDBJ whole genome shotgun (WGS) entry which is preliminary data.</text>
</comment>
<dbReference type="RefSeq" id="WP_119745189.1">
    <property type="nucleotide sequence ID" value="NZ_QVRA01000005.1"/>
</dbReference>
<evidence type="ECO:0000259" key="6">
    <source>
        <dbReference type="Pfam" id="PF02900"/>
    </source>
</evidence>
<dbReference type="GO" id="GO:0008270">
    <property type="term" value="F:zinc ion binding"/>
    <property type="evidence" value="ECO:0007669"/>
    <property type="project" value="InterPro"/>
</dbReference>
<dbReference type="Gene3D" id="3.40.830.10">
    <property type="entry name" value="LigB-like"/>
    <property type="match status" value="1"/>
</dbReference>
<proteinExistence type="inferred from homology"/>
<dbReference type="GO" id="GO:0016702">
    <property type="term" value="F:oxidoreductase activity, acting on single donors with incorporation of molecular oxygen, incorporation of two atoms of oxygen"/>
    <property type="evidence" value="ECO:0007669"/>
    <property type="project" value="UniProtKB-ARBA"/>
</dbReference>
<dbReference type="EMBL" id="QVRA01000005">
    <property type="protein sequence ID" value="RJG56012.1"/>
    <property type="molecule type" value="Genomic_DNA"/>
</dbReference>
<dbReference type="InterPro" id="IPR004183">
    <property type="entry name" value="Xdiol_dOase_suB"/>
</dbReference>
<comment type="similarity">
    <text evidence="2">Belongs to the DODA-type extradiol aromatic ring-opening dioxygenase family.</text>
</comment>
<dbReference type="CDD" id="cd07363">
    <property type="entry name" value="45_DOPA_Dioxygenase"/>
    <property type="match status" value="1"/>
</dbReference>
<dbReference type="PIRSF" id="PIRSF006157">
    <property type="entry name" value="Doxgns_DODA"/>
    <property type="match status" value="1"/>
</dbReference>
<evidence type="ECO:0000256" key="3">
    <source>
        <dbReference type="ARBA" id="ARBA00022723"/>
    </source>
</evidence>
<reference evidence="7 8" key="1">
    <citation type="submission" date="2018-08" db="EMBL/GenBank/DDBJ databases">
        <title>Sphingobium sp. EO9.</title>
        <authorList>
            <person name="Park Y."/>
            <person name="Kim K.H."/>
            <person name="Jeon C.O."/>
        </authorList>
    </citation>
    <scope>NUCLEOTIDE SEQUENCE [LARGE SCALE GENOMIC DNA]</scope>
    <source>
        <strain evidence="7 8">EO9</strain>
    </source>
</reference>
<dbReference type="OrthoDB" id="9790889at2"/>
<keyword evidence="3" id="KW-0479">Metal-binding</keyword>
<name>A0A418YV46_9SPHN</name>
<accession>A0A418YV46</accession>
<comment type="cofactor">
    <cofactor evidence="1">
        <name>Zn(2+)</name>
        <dbReference type="ChEBI" id="CHEBI:29105"/>
    </cofactor>
</comment>
<keyword evidence="5" id="KW-0560">Oxidoreductase</keyword>
<dbReference type="AlphaFoldDB" id="A0A418YV46"/>
<keyword evidence="4" id="KW-0862">Zinc</keyword>
<organism evidence="7 8">
    <name type="scientific">Sphingobium terrigena</name>
    <dbReference type="NCBI Taxonomy" id="2304063"/>
    <lineage>
        <taxon>Bacteria</taxon>
        <taxon>Pseudomonadati</taxon>
        <taxon>Pseudomonadota</taxon>
        <taxon>Alphaproteobacteria</taxon>
        <taxon>Sphingomonadales</taxon>
        <taxon>Sphingomonadaceae</taxon>
        <taxon>Sphingobium</taxon>
    </lineage>
</organism>
<dbReference type="PANTHER" id="PTHR30096">
    <property type="entry name" value="4,5-DOPA DIOXYGENASE EXTRADIOL-LIKE PROTEIN"/>
    <property type="match status" value="1"/>
</dbReference>
<protein>
    <submittedName>
        <fullName evidence="7">Dioxygenase</fullName>
    </submittedName>
</protein>
<keyword evidence="8" id="KW-1185">Reference proteome</keyword>